<dbReference type="InterPro" id="IPR039422">
    <property type="entry name" value="MarR/SlyA-like"/>
</dbReference>
<protein>
    <submittedName>
        <fullName evidence="2">Transcriptional regulator</fullName>
    </submittedName>
</protein>
<evidence type="ECO:0000259" key="1">
    <source>
        <dbReference type="PROSITE" id="PS50995"/>
    </source>
</evidence>
<evidence type="ECO:0000313" key="3">
    <source>
        <dbReference type="Proteomes" id="UP000001955"/>
    </source>
</evidence>
<reference evidence="2 3" key="1">
    <citation type="journal article" date="2012" name="J. Bacteriol.">
        <title>Complete genome sequence of the B12-producing Shimwellia blattae strain DSM 4481, isolated from a cockroach.</title>
        <authorList>
            <person name="Brzuszkiewicz E."/>
            <person name="Waschkowitz T."/>
            <person name="Wiezer A."/>
            <person name="Daniel R."/>
        </authorList>
    </citation>
    <scope>NUCLEOTIDE SEQUENCE [LARGE SCALE GENOMIC DNA]</scope>
    <source>
        <strain evidence="3">ATCC 29907 / DSM 4481 / JCM 1650 / NBRC 105725 / CDC 9005-74</strain>
    </source>
</reference>
<feature type="domain" description="HTH marR-type" evidence="1">
    <location>
        <begin position="16"/>
        <end position="150"/>
    </location>
</feature>
<dbReference type="HOGENOM" id="CLU_083287_27_2_6"/>
<evidence type="ECO:0000313" key="2">
    <source>
        <dbReference type="EMBL" id="AFJ47865.1"/>
    </source>
</evidence>
<dbReference type="PRINTS" id="PR00598">
    <property type="entry name" value="HTHMARR"/>
</dbReference>
<dbReference type="eggNOG" id="COG1846">
    <property type="taxonomic scope" value="Bacteria"/>
</dbReference>
<name>I2BBG1_SHIBC</name>
<dbReference type="PROSITE" id="PS50995">
    <property type="entry name" value="HTH_MARR_2"/>
    <property type="match status" value="1"/>
</dbReference>
<dbReference type="SMART" id="SM00347">
    <property type="entry name" value="HTH_MARR"/>
    <property type="match status" value="1"/>
</dbReference>
<dbReference type="RefSeq" id="WP_002439069.1">
    <property type="nucleotide sequence ID" value="NC_017910.1"/>
</dbReference>
<keyword evidence="3" id="KW-1185">Reference proteome</keyword>
<accession>I2BBG1</accession>
<organism evidence="2 3">
    <name type="scientific">Shimwellia blattae (strain ATCC 29907 / DSM 4481 / JCM 1650 / NBRC 105725 / CDC 9005-74)</name>
    <name type="common">Escherichia blattae</name>
    <dbReference type="NCBI Taxonomy" id="630626"/>
    <lineage>
        <taxon>Bacteria</taxon>
        <taxon>Pseudomonadati</taxon>
        <taxon>Pseudomonadota</taxon>
        <taxon>Gammaproteobacteria</taxon>
        <taxon>Enterobacterales</taxon>
        <taxon>Enterobacteriaceae</taxon>
        <taxon>Shimwellia</taxon>
    </lineage>
</organism>
<dbReference type="Proteomes" id="UP000001955">
    <property type="component" value="Chromosome"/>
</dbReference>
<dbReference type="GO" id="GO:0003700">
    <property type="term" value="F:DNA-binding transcription factor activity"/>
    <property type="evidence" value="ECO:0007669"/>
    <property type="project" value="InterPro"/>
</dbReference>
<gene>
    <name evidence="2" type="ordered locus">EBL_c27940</name>
</gene>
<dbReference type="OrthoDB" id="5296557at2"/>
<dbReference type="KEGG" id="ebt:EBL_c27940"/>
<dbReference type="Gene3D" id="1.10.10.10">
    <property type="entry name" value="Winged helix-like DNA-binding domain superfamily/Winged helix DNA-binding domain"/>
    <property type="match status" value="1"/>
</dbReference>
<dbReference type="EMBL" id="CP001560">
    <property type="protein sequence ID" value="AFJ47865.1"/>
    <property type="molecule type" value="Genomic_DNA"/>
</dbReference>
<dbReference type="InterPro" id="IPR000835">
    <property type="entry name" value="HTH_MarR-typ"/>
</dbReference>
<accession>K6VS56</accession>
<dbReference type="GO" id="GO:0006950">
    <property type="term" value="P:response to stress"/>
    <property type="evidence" value="ECO:0007669"/>
    <property type="project" value="TreeGrafter"/>
</dbReference>
<dbReference type="Pfam" id="PF12802">
    <property type="entry name" value="MarR_2"/>
    <property type="match status" value="1"/>
</dbReference>
<dbReference type="STRING" id="630626.EBL_c27940"/>
<dbReference type="PANTHER" id="PTHR33164">
    <property type="entry name" value="TRANSCRIPTIONAL REGULATOR, MARR FAMILY"/>
    <property type="match status" value="1"/>
</dbReference>
<dbReference type="SUPFAM" id="SSF46785">
    <property type="entry name" value="Winged helix' DNA-binding domain"/>
    <property type="match status" value="1"/>
</dbReference>
<dbReference type="PANTHER" id="PTHR33164:SF43">
    <property type="entry name" value="HTH-TYPE TRANSCRIPTIONAL REPRESSOR YETL"/>
    <property type="match status" value="1"/>
</dbReference>
<dbReference type="InterPro" id="IPR036388">
    <property type="entry name" value="WH-like_DNA-bd_sf"/>
</dbReference>
<dbReference type="InterPro" id="IPR036390">
    <property type="entry name" value="WH_DNA-bd_sf"/>
</dbReference>
<proteinExistence type="predicted"/>
<dbReference type="AlphaFoldDB" id="I2BBG1"/>
<sequence>MKSKVNVTDSDAEVMDVKLWLRLLSCVSLIETELRQRMREQFGSTLPRFDMLAQLDRFPDGIKMGELSRLMLVTGGNITGLADSLEKEGMAVRVYDPQDRRSCRVKLTAAGKQQFDQMARAHQGWLNELLAHLPGEEKAKLYQLLGQFKYRFTRDTVA</sequence>